<feature type="transmembrane region" description="Helical" evidence="1">
    <location>
        <begin position="49"/>
        <end position="69"/>
    </location>
</feature>
<dbReference type="Proteomes" id="UP000462055">
    <property type="component" value="Unassembled WGS sequence"/>
</dbReference>
<dbReference type="EMBL" id="WBMS02000003">
    <property type="protein sequence ID" value="MVZ99777.1"/>
    <property type="molecule type" value="Genomic_DNA"/>
</dbReference>
<keyword evidence="1" id="KW-1133">Transmembrane helix</keyword>
<accession>A0A6I4M1I0</accession>
<keyword evidence="1" id="KW-0812">Transmembrane</keyword>
<comment type="caution">
    <text evidence="2">The sequence shown here is derived from an EMBL/GenBank/DDBJ whole genome shotgun (WGS) entry which is preliminary data.</text>
</comment>
<organism evidence="2 3">
    <name type="scientific">Actinomadura physcomitrii</name>
    <dbReference type="NCBI Taxonomy" id="2650748"/>
    <lineage>
        <taxon>Bacteria</taxon>
        <taxon>Bacillati</taxon>
        <taxon>Actinomycetota</taxon>
        <taxon>Actinomycetes</taxon>
        <taxon>Streptosporangiales</taxon>
        <taxon>Thermomonosporaceae</taxon>
        <taxon>Actinomadura</taxon>
    </lineage>
</organism>
<protein>
    <submittedName>
        <fullName evidence="2">Uncharacterized protein</fullName>
    </submittedName>
</protein>
<reference evidence="2" key="1">
    <citation type="submission" date="2019-12" db="EMBL/GenBank/DDBJ databases">
        <title>Actinomadura physcomitrii sp. nov., a novel actinomycete isolated from moss [Physcomitrium sphaericum (Ludw) Fuernr].</title>
        <authorList>
            <person name="Zhuang X."/>
        </authorList>
    </citation>
    <scope>NUCLEOTIDE SEQUENCE [LARGE SCALE GENOMIC DNA]</scope>
    <source>
        <strain evidence="2">LD22</strain>
    </source>
</reference>
<evidence type="ECO:0000313" key="3">
    <source>
        <dbReference type="Proteomes" id="UP000462055"/>
    </source>
</evidence>
<proteinExistence type="predicted"/>
<evidence type="ECO:0000256" key="1">
    <source>
        <dbReference type="SAM" id="Phobius"/>
    </source>
</evidence>
<keyword evidence="1" id="KW-0472">Membrane</keyword>
<gene>
    <name evidence="2" type="ORF">F8568_005175</name>
</gene>
<sequence>MPDDRRELGRASGASDREPKEFARAFNTFWLAVFGIALLVFAVQCTARLQWEAVWAWAGWGALLLFILARSRDLLRSQTAWLQGTVLNVEDRSGPRQCDLAAPGKVRCTFSVNMRGDPDFPVLILRDALTGDRLRYVLKAPDGFPLSPDDVRAIVSALERGPAERAARWLRYNAL</sequence>
<feature type="transmembrane region" description="Helical" evidence="1">
    <location>
        <begin position="21"/>
        <end position="43"/>
    </location>
</feature>
<keyword evidence="3" id="KW-1185">Reference proteome</keyword>
<evidence type="ECO:0000313" key="2">
    <source>
        <dbReference type="EMBL" id="MVZ99777.1"/>
    </source>
</evidence>
<dbReference type="RefSeq" id="WP_151591903.1">
    <property type="nucleotide sequence ID" value="NZ_WBMS02000003.1"/>
</dbReference>
<dbReference type="AlphaFoldDB" id="A0A6I4M1I0"/>
<name>A0A6I4M1I0_9ACTN</name>